<proteinExistence type="predicted"/>
<keyword evidence="2" id="KW-0489">Methyltransferase</keyword>
<name>A0A218NNZ8_9ARCH</name>
<evidence type="ECO:0000259" key="1">
    <source>
        <dbReference type="Pfam" id="PF08241"/>
    </source>
</evidence>
<gene>
    <name evidence="2" type="ORF">Mia14_0883</name>
</gene>
<dbReference type="GO" id="GO:0008168">
    <property type="term" value="F:methyltransferase activity"/>
    <property type="evidence" value="ECO:0007669"/>
    <property type="project" value="UniProtKB-KW"/>
</dbReference>
<protein>
    <submittedName>
        <fullName evidence="2">SAM-dependent methyltransferase</fullName>
    </submittedName>
</protein>
<dbReference type="SUPFAM" id="SSF53335">
    <property type="entry name" value="S-adenosyl-L-methionine-dependent methyltransferases"/>
    <property type="match status" value="1"/>
</dbReference>
<dbReference type="RefSeq" id="WP_124216915.1">
    <property type="nucleotide sequence ID" value="NZ_CP019964.1"/>
</dbReference>
<keyword evidence="3" id="KW-1185">Reference proteome</keyword>
<dbReference type="Proteomes" id="UP000197679">
    <property type="component" value="Chromosome"/>
</dbReference>
<organism evidence="2 3">
    <name type="scientific">Candidatus Mancarchaeum acidiphilum</name>
    <dbReference type="NCBI Taxonomy" id="1920749"/>
    <lineage>
        <taxon>Archaea</taxon>
        <taxon>Candidatus Micrarchaeota</taxon>
        <taxon>Candidatus Mancarchaeum</taxon>
    </lineage>
</organism>
<dbReference type="CDD" id="cd02440">
    <property type="entry name" value="AdoMet_MTases"/>
    <property type="match status" value="1"/>
</dbReference>
<dbReference type="OrthoDB" id="57427at2157"/>
<dbReference type="GeneID" id="33314426"/>
<evidence type="ECO:0000313" key="2">
    <source>
        <dbReference type="EMBL" id="ASI14164.1"/>
    </source>
</evidence>
<accession>A0A218NNZ8</accession>
<dbReference type="GO" id="GO:0032259">
    <property type="term" value="P:methylation"/>
    <property type="evidence" value="ECO:0007669"/>
    <property type="project" value="UniProtKB-KW"/>
</dbReference>
<dbReference type="KEGG" id="marh:Mia14_0883"/>
<dbReference type="InterPro" id="IPR013216">
    <property type="entry name" value="Methyltransf_11"/>
</dbReference>
<reference evidence="2 3" key="1">
    <citation type="journal article" date="2017" name="Nat. Commun.">
        <title>'ARMAN' archaea depend on association with euryarchaeal host in culture and in situ.</title>
        <authorList>
            <person name="Golyshina O."/>
            <person name="Toshchakov S."/>
            <person name="Makarova K."/>
            <person name="Gavrilov S."/>
            <person name="Korzhenkov A."/>
            <person name="La Cono V."/>
            <person name="Arcadi E."/>
            <person name="Nechitaylo T."/>
            <person name="Ferrer M."/>
            <person name="Kublanov I."/>
            <person name="Wolf Y."/>
            <person name="Yakimov M."/>
            <person name="Golyshin P."/>
            <person name="Slesarev A."/>
            <person name="Kozyavkin S."/>
        </authorList>
    </citation>
    <scope>NUCLEOTIDE SEQUENCE [LARGE SCALE GENOMIC DNA]</scope>
    <source>
        <strain evidence="2 3">Mia14</strain>
    </source>
</reference>
<dbReference type="AlphaFoldDB" id="A0A218NNZ8"/>
<dbReference type="InterPro" id="IPR029063">
    <property type="entry name" value="SAM-dependent_MTases_sf"/>
</dbReference>
<dbReference type="Gene3D" id="3.40.50.150">
    <property type="entry name" value="Vaccinia Virus protein VP39"/>
    <property type="match status" value="1"/>
</dbReference>
<feature type="domain" description="Methyltransferase type 11" evidence="1">
    <location>
        <begin position="52"/>
        <end position="142"/>
    </location>
</feature>
<dbReference type="EMBL" id="CP019964">
    <property type="protein sequence ID" value="ASI14164.1"/>
    <property type="molecule type" value="Genomic_DNA"/>
</dbReference>
<keyword evidence="2" id="KW-0808">Transferase</keyword>
<sequence length="257" mass="28822">MNDNDWISTVLSSPFMKIMADSLNRSSNEMDPRATPLYKAVIGHVGPERTVIDIGAGVGRFAIPLAQDGIKVTAVEPSDEMRRHLKEAIASSGLSSGINVVPSSWPVDKALTAEVVFASFVIQFSKNPMEFIHAMERSARNQCILSVHVDQPLEFLRNIWQVFRPTEPVPVMLTFSDLYPMLLNMGIIANVAIIEEKRMSRPVMEPAKIITLLSDLLSIRDKPADMQRLKEILEGMRSRIQEPPSMRTAIVSWQPRR</sequence>
<evidence type="ECO:0000313" key="3">
    <source>
        <dbReference type="Proteomes" id="UP000197679"/>
    </source>
</evidence>
<dbReference type="Pfam" id="PF08241">
    <property type="entry name" value="Methyltransf_11"/>
    <property type="match status" value="1"/>
</dbReference>